<dbReference type="PANTHER" id="PTHR13353:SF5">
    <property type="entry name" value="TRANSMEMBRANE PROTEIN 19"/>
    <property type="match status" value="1"/>
</dbReference>
<keyword evidence="3 6" id="KW-0812">Transmembrane</keyword>
<dbReference type="PANTHER" id="PTHR13353">
    <property type="entry name" value="TRANSMEMBRANE PROTEIN 19"/>
    <property type="match status" value="1"/>
</dbReference>
<dbReference type="AlphaFoldDB" id="A0A7K4BZF6"/>
<evidence type="ECO:0000256" key="1">
    <source>
        <dbReference type="ARBA" id="ARBA00004141"/>
    </source>
</evidence>
<organism evidence="7 8">
    <name type="scientific">Candidatus Iainarchaeum sp</name>
    <dbReference type="NCBI Taxonomy" id="3101447"/>
    <lineage>
        <taxon>Archaea</taxon>
        <taxon>Candidatus Iainarchaeota</taxon>
        <taxon>Candidatus Iainarchaeia</taxon>
        <taxon>Candidatus Iainarchaeales</taxon>
        <taxon>Candidatus Iainarchaeaceae</taxon>
        <taxon>Candidatus Iainarchaeum</taxon>
    </lineage>
</organism>
<evidence type="ECO:0000256" key="2">
    <source>
        <dbReference type="ARBA" id="ARBA00009012"/>
    </source>
</evidence>
<comment type="caution">
    <text evidence="7">The sequence shown here is derived from an EMBL/GenBank/DDBJ whole genome shotgun (WGS) entry which is preliminary data.</text>
</comment>
<feature type="transmembrane region" description="Helical" evidence="6">
    <location>
        <begin position="181"/>
        <end position="203"/>
    </location>
</feature>
<evidence type="ECO:0000313" key="8">
    <source>
        <dbReference type="Proteomes" id="UP000526302"/>
    </source>
</evidence>
<keyword evidence="4 6" id="KW-1133">Transmembrane helix</keyword>
<evidence type="ECO:0000313" key="7">
    <source>
        <dbReference type="EMBL" id="NMA44623.1"/>
    </source>
</evidence>
<protein>
    <submittedName>
        <fullName evidence="7">DUF92 domain-containing protein</fullName>
    </submittedName>
</protein>
<dbReference type="GO" id="GO:0016020">
    <property type="term" value="C:membrane"/>
    <property type="evidence" value="ECO:0007669"/>
    <property type="project" value="UniProtKB-SubCell"/>
</dbReference>
<feature type="transmembrane region" description="Helical" evidence="6">
    <location>
        <begin position="53"/>
        <end position="70"/>
    </location>
</feature>
<sequence length="235" mass="25625">MYFEQLMLAIIFLIIFSIISYHKQLLDFEGVLVANIVGLAAISYAPAHSPSPLIPFFTVVVFFILGEIASNYSKKKHEKRNVFNVVGNSLPALVSIILIVIFPENAVAFELAFFAAISAALADTLSSEIGYHSKKDPIMITTLKKVQRGTDGGITLLGETAAFFGALVIALIYYFTYNNLLLSFLVLLAGIVGSNVDSIFGAIFQSRKILNNMQVNLIGSSSGAIFVLIVYFLLL</sequence>
<evidence type="ECO:0000256" key="5">
    <source>
        <dbReference type="ARBA" id="ARBA00023136"/>
    </source>
</evidence>
<dbReference type="Proteomes" id="UP000526302">
    <property type="component" value="Unassembled WGS sequence"/>
</dbReference>
<evidence type="ECO:0000256" key="6">
    <source>
        <dbReference type="SAM" id="Phobius"/>
    </source>
</evidence>
<feature type="transmembrane region" description="Helical" evidence="6">
    <location>
        <begin position="28"/>
        <end position="47"/>
    </location>
</feature>
<feature type="transmembrane region" description="Helical" evidence="6">
    <location>
        <begin position="6"/>
        <end position="21"/>
    </location>
</feature>
<dbReference type="EMBL" id="JAAZKV010000018">
    <property type="protein sequence ID" value="NMA44623.1"/>
    <property type="molecule type" value="Genomic_DNA"/>
</dbReference>
<reference evidence="7 8" key="1">
    <citation type="journal article" date="2020" name="Biotechnol. Biofuels">
        <title>New insights from the biogas microbiome by comprehensive genome-resolved metagenomics of nearly 1600 species originating from multiple anaerobic digesters.</title>
        <authorList>
            <person name="Campanaro S."/>
            <person name="Treu L."/>
            <person name="Rodriguez-R L.M."/>
            <person name="Kovalovszki A."/>
            <person name="Ziels R.M."/>
            <person name="Maus I."/>
            <person name="Zhu X."/>
            <person name="Kougias P.G."/>
            <person name="Basile A."/>
            <person name="Luo G."/>
            <person name="Schluter A."/>
            <person name="Konstantinidis K.T."/>
            <person name="Angelidaki I."/>
        </authorList>
    </citation>
    <scope>NUCLEOTIDE SEQUENCE [LARGE SCALE GENOMIC DNA]</scope>
    <source>
        <strain evidence="7">AS22ysBPME_79</strain>
    </source>
</reference>
<dbReference type="Pfam" id="PF01940">
    <property type="entry name" value="DUF92"/>
    <property type="match status" value="1"/>
</dbReference>
<keyword evidence="5 6" id="KW-0472">Membrane</keyword>
<feature type="transmembrane region" description="Helical" evidence="6">
    <location>
        <begin position="215"/>
        <end position="234"/>
    </location>
</feature>
<evidence type="ECO:0000256" key="4">
    <source>
        <dbReference type="ARBA" id="ARBA00022989"/>
    </source>
</evidence>
<dbReference type="InterPro" id="IPR002794">
    <property type="entry name" value="DUF92_TMEM19"/>
</dbReference>
<feature type="transmembrane region" description="Helical" evidence="6">
    <location>
        <begin position="82"/>
        <end position="102"/>
    </location>
</feature>
<comment type="similarity">
    <text evidence="2">Belongs to the TMEM19 family.</text>
</comment>
<comment type="subcellular location">
    <subcellularLocation>
        <location evidence="1">Membrane</location>
        <topology evidence="1">Multi-pass membrane protein</topology>
    </subcellularLocation>
</comment>
<feature type="transmembrane region" description="Helical" evidence="6">
    <location>
        <begin position="108"/>
        <end position="131"/>
    </location>
</feature>
<feature type="transmembrane region" description="Helical" evidence="6">
    <location>
        <begin position="152"/>
        <end position="175"/>
    </location>
</feature>
<evidence type="ECO:0000256" key="3">
    <source>
        <dbReference type="ARBA" id="ARBA00022692"/>
    </source>
</evidence>
<proteinExistence type="inferred from homology"/>
<gene>
    <name evidence="7" type="ORF">GX950_02320</name>
</gene>
<name>A0A7K4BZF6_9ARCH</name>
<accession>A0A7K4BZF6</accession>